<organism evidence="2 3">
    <name type="scientific">Mytilus galloprovincialis</name>
    <name type="common">Mediterranean mussel</name>
    <dbReference type="NCBI Taxonomy" id="29158"/>
    <lineage>
        <taxon>Eukaryota</taxon>
        <taxon>Metazoa</taxon>
        <taxon>Spiralia</taxon>
        <taxon>Lophotrochozoa</taxon>
        <taxon>Mollusca</taxon>
        <taxon>Bivalvia</taxon>
        <taxon>Autobranchia</taxon>
        <taxon>Pteriomorphia</taxon>
        <taxon>Mytilida</taxon>
        <taxon>Mytiloidea</taxon>
        <taxon>Mytilidae</taxon>
        <taxon>Mytilinae</taxon>
        <taxon>Mytilus</taxon>
    </lineage>
</organism>
<evidence type="ECO:0000313" key="3">
    <source>
        <dbReference type="Proteomes" id="UP000266721"/>
    </source>
</evidence>
<name>A0A3L5TQH0_MYTGA</name>
<gene>
    <name evidence="2" type="ORF">AM593_09487</name>
</gene>
<keyword evidence="1" id="KW-0472">Membrane</keyword>
<reference evidence="2 3" key="1">
    <citation type="journal article" date="2016" name="PLoS ONE">
        <title>A First Insight into the Genome of the Filter-Feeder Mussel Mytilus galloprovincialis.</title>
        <authorList>
            <person name="Murgarella M."/>
            <person name="Puiu D."/>
            <person name="Novoa B."/>
            <person name="Figueras A."/>
            <person name="Posada D."/>
            <person name="Canchaya C."/>
        </authorList>
    </citation>
    <scope>NUCLEOTIDE SEQUENCE [LARGE SCALE GENOMIC DNA]</scope>
    <source>
        <tissue evidence="2">Muscle</tissue>
    </source>
</reference>
<dbReference type="EMBL" id="KV591792">
    <property type="protein sequence ID" value="OPL21428.1"/>
    <property type="molecule type" value="Genomic_DNA"/>
</dbReference>
<keyword evidence="1" id="KW-1133">Transmembrane helix</keyword>
<feature type="non-terminal residue" evidence="2">
    <location>
        <position position="1"/>
    </location>
</feature>
<feature type="non-terminal residue" evidence="2">
    <location>
        <position position="74"/>
    </location>
</feature>
<accession>A0A3L5TQH0</accession>
<dbReference type="AlphaFoldDB" id="A0A3L5TQH0"/>
<feature type="transmembrane region" description="Helical" evidence="1">
    <location>
        <begin position="24"/>
        <end position="47"/>
    </location>
</feature>
<protein>
    <submittedName>
        <fullName evidence="2">Uncharacterized protein</fullName>
    </submittedName>
</protein>
<keyword evidence="1" id="KW-0812">Transmembrane</keyword>
<proteinExistence type="predicted"/>
<evidence type="ECO:0000313" key="2">
    <source>
        <dbReference type="EMBL" id="OPL21428.1"/>
    </source>
</evidence>
<comment type="caution">
    <text evidence="2">The sequence shown here is derived from an EMBL/GenBank/DDBJ whole genome shotgun (WGS) entry which is preliminary data.</text>
</comment>
<evidence type="ECO:0000256" key="1">
    <source>
        <dbReference type="SAM" id="Phobius"/>
    </source>
</evidence>
<dbReference type="Proteomes" id="UP000266721">
    <property type="component" value="Unassembled WGS sequence"/>
</dbReference>
<keyword evidence="3" id="KW-1185">Reference proteome</keyword>
<sequence>LPFGLVAIVAANKKESSQRFPQGYFGIIFYACLVCCLPFGLVAMLAAKKGLKATARASALLTVRLIDYIFKIIG</sequence>